<protein>
    <submittedName>
        <fullName evidence="1">S locus-related glycoprotein 1 binding pollen coat</fullName>
    </submittedName>
</protein>
<comment type="caution">
    <text evidence="1">The sequence shown here is derived from an EMBL/GenBank/DDBJ whole genome shotgun (WGS) entry which is preliminary data.</text>
</comment>
<proteinExistence type="predicted"/>
<reference evidence="1 2" key="1">
    <citation type="journal article" date="2023" name="Science">
        <title>Complex scaffold remodeling in plant triterpene biosynthesis.</title>
        <authorList>
            <person name="De La Pena R."/>
            <person name="Hodgson H."/>
            <person name="Liu J.C."/>
            <person name="Stephenson M.J."/>
            <person name="Martin A.C."/>
            <person name="Owen C."/>
            <person name="Harkess A."/>
            <person name="Leebens-Mack J."/>
            <person name="Jimenez L.E."/>
            <person name="Osbourn A."/>
            <person name="Sattely E.S."/>
        </authorList>
    </citation>
    <scope>NUCLEOTIDE SEQUENCE [LARGE SCALE GENOMIC DNA]</scope>
    <source>
        <strain evidence="2">cv. JPN11</strain>
        <tissue evidence="1">Leaf</tissue>
    </source>
</reference>
<accession>A0ACC1YLI2</accession>
<name>A0ACC1YLI2_MELAZ</name>
<dbReference type="Proteomes" id="UP001164539">
    <property type="component" value="Chromosome 2"/>
</dbReference>
<sequence>MKNSSVPSMIPLLLLLLLVASGNEMIVRTADAAGATPTPVMCTATLHGGGCSEADCNDGCAKKYGGDSHGFCFQIRGPESSCVCRYSC</sequence>
<dbReference type="EMBL" id="CM051395">
    <property type="protein sequence ID" value="KAJ4724383.1"/>
    <property type="molecule type" value="Genomic_DNA"/>
</dbReference>
<evidence type="ECO:0000313" key="1">
    <source>
        <dbReference type="EMBL" id="KAJ4724383.1"/>
    </source>
</evidence>
<organism evidence="1 2">
    <name type="scientific">Melia azedarach</name>
    <name type="common">Chinaberry tree</name>
    <dbReference type="NCBI Taxonomy" id="155640"/>
    <lineage>
        <taxon>Eukaryota</taxon>
        <taxon>Viridiplantae</taxon>
        <taxon>Streptophyta</taxon>
        <taxon>Embryophyta</taxon>
        <taxon>Tracheophyta</taxon>
        <taxon>Spermatophyta</taxon>
        <taxon>Magnoliopsida</taxon>
        <taxon>eudicotyledons</taxon>
        <taxon>Gunneridae</taxon>
        <taxon>Pentapetalae</taxon>
        <taxon>rosids</taxon>
        <taxon>malvids</taxon>
        <taxon>Sapindales</taxon>
        <taxon>Meliaceae</taxon>
        <taxon>Melia</taxon>
    </lineage>
</organism>
<evidence type="ECO:0000313" key="2">
    <source>
        <dbReference type="Proteomes" id="UP001164539"/>
    </source>
</evidence>
<keyword evidence="2" id="KW-1185">Reference proteome</keyword>
<gene>
    <name evidence="1" type="ORF">OWV82_003383</name>
</gene>